<dbReference type="SMART" id="SM00028">
    <property type="entry name" value="TPR"/>
    <property type="match status" value="7"/>
</dbReference>
<keyword evidence="7" id="KW-0472">Membrane</keyword>
<dbReference type="AlphaFoldDB" id="A0A1U7CUE0"/>
<keyword evidence="5" id="KW-0802">TPR repeat</keyword>
<proteinExistence type="predicted"/>
<evidence type="ECO:0000259" key="8">
    <source>
        <dbReference type="PROSITE" id="PS50011"/>
    </source>
</evidence>
<evidence type="ECO:0000256" key="6">
    <source>
        <dbReference type="SAM" id="MobiDB-lite"/>
    </source>
</evidence>
<dbReference type="InterPro" id="IPR019734">
    <property type="entry name" value="TPR_rpt"/>
</dbReference>
<dbReference type="InterPro" id="IPR000719">
    <property type="entry name" value="Prot_kinase_dom"/>
</dbReference>
<evidence type="ECO:0000256" key="4">
    <source>
        <dbReference type="ARBA" id="ARBA00022840"/>
    </source>
</evidence>
<keyword evidence="1 9" id="KW-0808">Transferase</keyword>
<dbReference type="Gene3D" id="1.25.40.10">
    <property type="entry name" value="Tetratricopeptide repeat domain"/>
    <property type="match status" value="3"/>
</dbReference>
<feature type="domain" description="Protein kinase" evidence="8">
    <location>
        <begin position="139"/>
        <end position="442"/>
    </location>
</feature>
<dbReference type="KEGG" id="pbor:BSF38_04062"/>
<dbReference type="InterPro" id="IPR011009">
    <property type="entry name" value="Kinase-like_dom_sf"/>
</dbReference>
<dbReference type="SUPFAM" id="SSF48452">
    <property type="entry name" value="TPR-like"/>
    <property type="match status" value="2"/>
</dbReference>
<keyword evidence="10" id="KW-1185">Reference proteome</keyword>
<keyword evidence="7" id="KW-1133">Transmembrane helix</keyword>
<dbReference type="EMBL" id="CP019082">
    <property type="protein sequence ID" value="APW62516.1"/>
    <property type="molecule type" value="Genomic_DNA"/>
</dbReference>
<organism evidence="9 10">
    <name type="scientific">Paludisphaera borealis</name>
    <dbReference type="NCBI Taxonomy" id="1387353"/>
    <lineage>
        <taxon>Bacteria</taxon>
        <taxon>Pseudomonadati</taxon>
        <taxon>Planctomycetota</taxon>
        <taxon>Planctomycetia</taxon>
        <taxon>Isosphaerales</taxon>
        <taxon>Isosphaeraceae</taxon>
        <taxon>Paludisphaera</taxon>
    </lineage>
</organism>
<dbReference type="EC" id="2.7.11.1" evidence="9"/>
<dbReference type="PANTHER" id="PTHR43289">
    <property type="entry name" value="MITOGEN-ACTIVATED PROTEIN KINASE KINASE KINASE 20-RELATED"/>
    <property type="match status" value="1"/>
</dbReference>
<dbReference type="RefSeq" id="WP_076348667.1">
    <property type="nucleotide sequence ID" value="NZ_CP019082.1"/>
</dbReference>
<keyword evidence="4" id="KW-0067">ATP-binding</keyword>
<keyword evidence="3 9" id="KW-0418">Kinase</keyword>
<keyword evidence="2" id="KW-0547">Nucleotide-binding</keyword>
<accession>A0A1U7CUE0</accession>
<gene>
    <name evidence="9" type="primary">pknD_2</name>
    <name evidence="9" type="ORF">BSF38_04062</name>
</gene>
<evidence type="ECO:0000256" key="3">
    <source>
        <dbReference type="ARBA" id="ARBA00022777"/>
    </source>
</evidence>
<evidence type="ECO:0000256" key="1">
    <source>
        <dbReference type="ARBA" id="ARBA00022679"/>
    </source>
</evidence>
<dbReference type="SUPFAM" id="SSF56112">
    <property type="entry name" value="Protein kinase-like (PK-like)"/>
    <property type="match status" value="1"/>
</dbReference>
<evidence type="ECO:0000313" key="9">
    <source>
        <dbReference type="EMBL" id="APW62516.1"/>
    </source>
</evidence>
<evidence type="ECO:0000256" key="7">
    <source>
        <dbReference type="SAM" id="Phobius"/>
    </source>
</evidence>
<dbReference type="CDD" id="cd14014">
    <property type="entry name" value="STKc_PknB_like"/>
    <property type="match status" value="1"/>
</dbReference>
<dbReference type="Pfam" id="PF00069">
    <property type="entry name" value="Pkinase"/>
    <property type="match status" value="1"/>
</dbReference>
<dbReference type="PROSITE" id="PS50011">
    <property type="entry name" value="PROTEIN_KINASE_DOM"/>
    <property type="match status" value="1"/>
</dbReference>
<dbReference type="PROSITE" id="PS00108">
    <property type="entry name" value="PROTEIN_KINASE_ST"/>
    <property type="match status" value="1"/>
</dbReference>
<feature type="transmembrane region" description="Helical" evidence="7">
    <location>
        <begin position="467"/>
        <end position="490"/>
    </location>
</feature>
<feature type="compositionally biased region" description="Low complexity" evidence="6">
    <location>
        <begin position="326"/>
        <end position="339"/>
    </location>
</feature>
<dbReference type="InterPro" id="IPR008271">
    <property type="entry name" value="Ser/Thr_kinase_AS"/>
</dbReference>
<dbReference type="PROSITE" id="PS50005">
    <property type="entry name" value="TPR"/>
    <property type="match status" value="1"/>
</dbReference>
<sequence length="1178" mass="130478">MTDVDQELLVAVLATLTDTIPEETVASVVTQWAQDSTRSLAELLKDQGGLDERQLQVLRRIVAAHWESCHHDLGRSLEAWSVATHLPDGRTEVEHVESRPQLGDFLARYLDRTPAQGSIEAEGAPGPMELPDSASDTRYQILRSHAKGGIGQVWVARDRELQREVALKKLQGRYADRGDLRARFLLEAEITGKLEHPGIVPVYSLGKDAEGRPFYAMRLIRGDSLAVTIQRFHEARKKAEAEAGAGESPPTWGIEFQAILRRFLDTCDTLAYAHSRGVIHRDLKPGNIMLGPYGETLVVDWGLAKIIDKPDAASGLSDDEPEPDDSGPTSSSDTRPGTSIGTPSYMSPEQARGDLDQIGPRSDVYSLGATLYELLTGVVPFRGDRAPLIIAAVLKGNLTSPFALAPSAPPPLVAVCRKAMAYEPEDRYETAGALARDLENWLGDEPVSAYPEGRSERLSRWIRRHRTWAYSAAAALVGLSLIALIAVAFVDAARRNAVEAHKEAEDNFSLAQAAVDEYLTKVSESTLLKEEDSLDMRRLRQELLQTALRYYQKFVEERKSDPRLRRQLGSAYHRVGIIRGEIDTPQTALEPLREARAVWDGLLEKAPHDLDLQAKRAQTLIQIGNVLAKIDRPREAMRSLEEAAEVLEVQTGLTPSNSDLLMELAACYSEMSAIQATQEQADGALASLAKAHRVLRRLIDQSPNEILYQRALAEVVNNQGFVSFKRLDYPKALEAFQESQAICLSLVDRAPPGPKPIRDLELLGISYYNIGNIQTHDGAFTKALASYDQSIIYRSALVEGHPSVPRFQVELGKSHREIAFAQHFSGRDADALDSLNRSRTILEPLVKNDPRRALFHNQLGRTLNNIGYIHDEQRDNRKAFVHFQEAVVEHRRAVAESVDAHEYKYFLAISLGNLGEQYVDLGDPTKSLPYFEESLQALRELLSVNPDNDEYWNNVVDSLSSLAALRRQLGEPARALDDLKEAGRMIESAVPTSTRKSSLQCQLSGQLVQQAGCLADQNELAKAEAVLEQAATLMRTERSQAGPADEPATRRGLSEALQDLARVRRLQGRPDASARAAAERLTLWNRANRDELATLASQAAARACLVGYGRAPLPPRGDAVRELFIQAAVDDFRLAWALGFRDGPRIRADHDLNAILDREPLRALRDDLDFPERPFAAP</sequence>
<evidence type="ECO:0000256" key="2">
    <source>
        <dbReference type="ARBA" id="ARBA00022741"/>
    </source>
</evidence>
<feature type="region of interest" description="Disordered" evidence="6">
    <location>
        <begin position="312"/>
        <end position="358"/>
    </location>
</feature>
<dbReference type="Proteomes" id="UP000186309">
    <property type="component" value="Chromosome"/>
</dbReference>
<dbReference type="InterPro" id="IPR011990">
    <property type="entry name" value="TPR-like_helical_dom_sf"/>
</dbReference>
<dbReference type="GO" id="GO:0004674">
    <property type="term" value="F:protein serine/threonine kinase activity"/>
    <property type="evidence" value="ECO:0007669"/>
    <property type="project" value="UniProtKB-EC"/>
</dbReference>
<dbReference type="Gene3D" id="3.30.200.20">
    <property type="entry name" value="Phosphorylase Kinase, domain 1"/>
    <property type="match status" value="1"/>
</dbReference>
<name>A0A1U7CUE0_9BACT</name>
<evidence type="ECO:0000256" key="5">
    <source>
        <dbReference type="PROSITE-ProRule" id="PRU00339"/>
    </source>
</evidence>
<dbReference type="GO" id="GO:0005524">
    <property type="term" value="F:ATP binding"/>
    <property type="evidence" value="ECO:0007669"/>
    <property type="project" value="UniProtKB-KW"/>
</dbReference>
<keyword evidence="7" id="KW-0812">Transmembrane</keyword>
<reference evidence="10" key="1">
    <citation type="submission" date="2016-12" db="EMBL/GenBank/DDBJ databases">
        <title>Comparative genomics of four Isosphaeraceae planctomycetes: a common pool of plasmids and glycoside hydrolase genes.</title>
        <authorList>
            <person name="Ivanova A."/>
        </authorList>
    </citation>
    <scope>NUCLEOTIDE SEQUENCE [LARGE SCALE GENOMIC DNA]</scope>
    <source>
        <strain evidence="10">PX4</strain>
    </source>
</reference>
<protein>
    <submittedName>
        <fullName evidence="9">Serine/threonine-protein kinase PknD</fullName>
        <ecNumber evidence="9">2.7.11.1</ecNumber>
    </submittedName>
</protein>
<feature type="repeat" description="TPR" evidence="5">
    <location>
        <begin position="915"/>
        <end position="948"/>
    </location>
</feature>
<dbReference type="STRING" id="1387353.BSF38_04062"/>
<dbReference type="PANTHER" id="PTHR43289:SF6">
    <property type="entry name" value="SERINE_THREONINE-PROTEIN KINASE NEKL-3"/>
    <property type="match status" value="1"/>
</dbReference>
<evidence type="ECO:0000313" key="10">
    <source>
        <dbReference type="Proteomes" id="UP000186309"/>
    </source>
</evidence>
<dbReference type="Gene3D" id="1.10.510.10">
    <property type="entry name" value="Transferase(Phosphotransferase) domain 1"/>
    <property type="match status" value="1"/>
</dbReference>
<dbReference type="SMART" id="SM00220">
    <property type="entry name" value="S_TKc"/>
    <property type="match status" value="1"/>
</dbReference>